<dbReference type="InterPro" id="IPR013517">
    <property type="entry name" value="FG-GAP"/>
</dbReference>
<dbReference type="EMBL" id="JACIBY010000017">
    <property type="protein sequence ID" value="MBB3841517.1"/>
    <property type="molecule type" value="Genomic_DNA"/>
</dbReference>
<dbReference type="InterPro" id="IPR021655">
    <property type="entry name" value="Put_metal-bd"/>
</dbReference>
<dbReference type="Pfam" id="PF18962">
    <property type="entry name" value="Por_Secre_tail"/>
    <property type="match status" value="1"/>
</dbReference>
<dbReference type="RefSeq" id="WP_183979243.1">
    <property type="nucleotide sequence ID" value="NZ_JACIBY010000017.1"/>
</dbReference>
<dbReference type="Gene3D" id="2.130.10.130">
    <property type="entry name" value="Integrin alpha, N-terminal"/>
    <property type="match status" value="3"/>
</dbReference>
<dbReference type="InterPro" id="IPR026444">
    <property type="entry name" value="Secre_tail"/>
</dbReference>
<dbReference type="InterPro" id="IPR028994">
    <property type="entry name" value="Integrin_alpha_N"/>
</dbReference>
<dbReference type="Pfam" id="PF11617">
    <property type="entry name" value="Cu-binding_MopE"/>
    <property type="match status" value="2"/>
</dbReference>
<dbReference type="NCBIfam" id="TIGR04183">
    <property type="entry name" value="Por_Secre_tail"/>
    <property type="match status" value="1"/>
</dbReference>
<comment type="caution">
    <text evidence="7">The sequence shown here is derived from an EMBL/GenBank/DDBJ whole genome shotgun (WGS) entry which is preliminary data.</text>
</comment>
<evidence type="ECO:0000256" key="4">
    <source>
        <dbReference type="SAM" id="MobiDB-lite"/>
    </source>
</evidence>
<reference evidence="7 8" key="1">
    <citation type="submission" date="2020-08" db="EMBL/GenBank/DDBJ databases">
        <title>Genomic Encyclopedia of Type Strains, Phase IV (KMG-IV): sequencing the most valuable type-strain genomes for metagenomic binning, comparative biology and taxonomic classification.</title>
        <authorList>
            <person name="Goeker M."/>
        </authorList>
    </citation>
    <scope>NUCLEOTIDE SEQUENCE [LARGE SCALE GENOMIC DNA]</scope>
    <source>
        <strain evidence="7 8">DSM 17976</strain>
    </source>
</reference>
<keyword evidence="3" id="KW-0325">Glycoprotein</keyword>
<dbReference type="Proteomes" id="UP000541352">
    <property type="component" value="Unassembled WGS sequence"/>
</dbReference>
<keyword evidence="2" id="KW-0677">Repeat</keyword>
<evidence type="ECO:0000259" key="6">
    <source>
        <dbReference type="Pfam" id="PF18962"/>
    </source>
</evidence>
<evidence type="ECO:0000313" key="7">
    <source>
        <dbReference type="EMBL" id="MBB3841517.1"/>
    </source>
</evidence>
<dbReference type="Pfam" id="PF14312">
    <property type="entry name" value="FG-GAP_2"/>
    <property type="match status" value="13"/>
</dbReference>
<feature type="region of interest" description="Disordered" evidence="4">
    <location>
        <begin position="5075"/>
        <end position="5099"/>
    </location>
</feature>
<dbReference type="InterPro" id="IPR013519">
    <property type="entry name" value="Int_alpha_beta-p"/>
</dbReference>
<evidence type="ECO:0000256" key="2">
    <source>
        <dbReference type="ARBA" id="ARBA00022737"/>
    </source>
</evidence>
<evidence type="ECO:0000256" key="5">
    <source>
        <dbReference type="SAM" id="Phobius"/>
    </source>
</evidence>
<accession>A0A7W6ETE6</accession>
<keyword evidence="5" id="KW-1133">Transmembrane helix</keyword>
<organism evidence="7 8">
    <name type="scientific">Runella defluvii</name>
    <dbReference type="NCBI Taxonomy" id="370973"/>
    <lineage>
        <taxon>Bacteria</taxon>
        <taxon>Pseudomonadati</taxon>
        <taxon>Bacteroidota</taxon>
        <taxon>Cytophagia</taxon>
        <taxon>Cytophagales</taxon>
        <taxon>Spirosomataceae</taxon>
        <taxon>Runella</taxon>
    </lineage>
</organism>
<sequence>MKTCLHPFTQLRLTLVTILSFFIHAAKAQYVFLNRFNARMKKFSFDTTSPIHWYPSLMVGCIFILLSSLSLQAQTDWNQVIKTASSTRAVKSSAGRESGDEFGRAVAVDGNYAVVGVPYNNEGPANNVLSFVGSVIVFENIAGTWVQIKKLMASDRAAMDNFGYSVAISGTTVVVGAYREDEDAAGTNTLSAAGSAYVFSKDEGGVNNWGQVKKLVALDRAADDNFGYSVAISGTTVVVGAYLEDEDAAGANTLSATGSAYIFGKDQGGSNNWGQVKKLVALDRAADDNFGYSVAISGTTVVVGAYLEDEDAAGGATLNFAGSAYVFSQDEGGVNNWGQAKKLVASERAAFDFFGYSVAISGTTVVVGAYLEDQDAAEANTLSNAGSAYVFSKDQGGVGNWGQVKKLVALDRAANDNFGRSVAISGTMVVVGAYQEDQDGAGANTLSNAGSAYVFSQDLGGVDNWGQVKKLVASDRAADDFFGFSVAISGSTVVVGAYQEDEDVTGANTFNSAGSAYVFGQDQGGGNNWGQLQKIVFEDVAVNQNYGYEVAIDGNYAVVGAPNDPTDATGGAGLVSAGAVYILQKNGGVWQQVKKLVALDRAVDDNFGYSVGISGTTVVVGAYRESEDATGANPLLYSGSAYVFSKDQGGTDNWGQVKKLVASDRATIGQFGSSVGISGTTVVVGADRETKDAVGANSFLNAGAAYVFSKDQGGGDNWGQVKKLVALDRAANDNFGNSVAISGTTIVVGAVRENEDATGANTLSAAGSVYVFSKDLGGADNWGQAKKIVASDRAVNDLFGYSVAIAGTTIVVGAYQEDEDITGANTLNNAGAVYVFSKDQGGADNWGQVKKLVALDRAANDYFSQSVGISGTTVVVGAHSEDEDAAGANPLSNAGAAYVFSKDQGGTDNWGQVKKLVASDRAALGAFGFSTAISGTTLVVGAIGEAKDATGANPFGGAGAAYFFEGTTTPPDYTITTTGNVLTITDMSGNGETLEISENGSNIRFNVTGRTYSINGGSPVAFNTTPADVPLSVISSIIVNTANGNDIINMRAFTANLPSLTINGGTGDDKVKFNGDITFAANANLDLDLQNDDAVPGVDEVDISASIKLIGTGAATIKVSKNVFIRGNLETVDGNLLVEANQQSTPTSGNFNGVVVFVLVQSTGSGSVTVKGKGGDAATGDQYGVRVKQIKGNTVNVIGDGGASTGLANSGVYINDGLITSTGGNVSVTGTGGGLGASSLNYGVYLFSNGQITAGGTGTVTVVGNGGVTTGGTNVGVYVFDSSSQITSGGGDMTVTGKEGGGVGSPGIRAVGAISTATNGGNLSLIANSLDIIGGGSVSTNSTSTLRLQPFTAGTQINVGSSSNPIGGPLSLSDVELDRMTTGRLIIGDATAGAISVSAAITRPTATNVQLISGSDINVSGGGFNTGGGSLLLNPGSASAAIKPTFNGTDVTASTLTLGGDLNIAINGTTAGDGTGSTYSQLKVVGSVDLQGVNLVLSGAPMLVGGETFVIVDNDGTDAISGTFNNLAQGATLSNFLGSGQNATISYTGGINNNDVVISVINNVLCYADADGDGFGDPNNSRAFGGSCGAGYVSNNTDCNDNSALEKPGQVWYKDSDNDGYAETGAATITQCLRPAGYKLATELQATSGDCNDANAAINPGATEICDGIDNNCNGLTDENALTSSPGAVNITWTGAIDTDWAKPCNWNPAWVPDATSSVIIPNVSNAPSIAAGTVALAYSVNVQSGASLTIAATATLTINGFLSTTNTSSLLNQGTVTNSGKLIIGSTPTVRQFGLWNLGTFTNNNSGEISIDNCTSDGISNNQGSFFNAGKIDIGATASVGSYGIENQQLAVFNNTGGEIKIRRSNTAGILNGLGCTFTNAAVIDIGATASAGVYGIINQSTFNNNAGGAIRIDNVTSDGFYNFSGTFTNRAKIMVVATGITYALENAGTVENVSCGMFIANSGTFQNKSFGTITNGGLIQVAATLENPGTFTNNGTLKYGSLTGTVTSDQNSSIIVNNSTPIFTYGGVYNGAGASTVNGIYKEQEATNPAGVFTAPNTFMPDASLPLGTQTLYAKITPSGASCSYVVPFSYNNCSASASISYAGTPFCKTLTTGAVTLTGTSGGTYSSTSGLSIDANTGTINPSTSTAGTYTVTYTIPASGGCSAVTATTNVVITEVPSATISYGGTPYCKSVTSAVITLAGSGGTFSSTSGLSIDATTGTINPSTSTAGTYTVTYTIPASGGCSAVTATANVVITDVPSAIISYGGTPYCKSVTSAAVTLTGSGGTFSSTSGLSIDSNTGTINPSTSTAGTYTVTYTIPASGGCSEVTATASVTITTSPSAIISYGGTPYCKSLTSGAVTLTGSGGTFSSTSGLSIDANTGTINPSTSTAGTYTVTYTIPASGGCSVVTATASVVITDAPSATISYGGTPYCKSVTSAAVTLTGSGGTFSSTSGLSIDANTGTINPSTSTAGTYTVTYTIPASGGCSEVTATASVTITTSPSAIISYGGTPYCKSLTSGAVTLTGSGGTFSSTSGLSIDANTGTINPSTSTAGTYTVTYTIPASGGCSVVTATASVVITDAPSATISYGGTPYCKSVTSAAVTLTGSGGTFSSTSGLSIDANTGTINPSTSTAGTYTVTYTIPASGGCSAVSATTNVVITDAPSATISYGGTPYCKSLTSAAVTLTGSGGMFSSTSGLSIDANTGTINPSTSTAGTYTVTYTIPASGGCSAVTATASVTITTSPSATISYGGTPYCKSVTSAAVTLTGSGGMFSSTSGLSIDATTGTINPSTSTAGTYTVTYTIPESGGCSAVSATTNVVITDAPSATISYGGTPYCKSVTSAVVTLTGSGGMFSSTSGLSIDANTGIINPSTSTAGTYTVTYTIPASGGCSEVNATTNVVITDAPSATISYGGTPYCKSVTSAVVTLTGSGGGTFSSTSGLSIDATTGTINPSTSTAGTYTVTYTIAALGGCSAVNATTNVVITDAPSATISYGGTPYCKSVTSAVVTLMGSGGGTFSSTSGLSIDATTGTINPSTSTAGTYTVTYTIAASGGCSAVTATTNVTITTSPSATISYGGTPYCKSVTSAVVTLMGSGGGTFSSTSGLSIDANTGTINPSTSTAGTYTVTYTIPASGGCSAVNATTNVVITEAPSATISYGGTPYCKSLTSAVVTLTGSGGTFSSTSGLSIDANTGTINPSTSTAGTYTVTYTIPASGGCAAVNATTNVVITDAPSATISYGGTPYCKSVTSAVVTLTGSGGTFSSTSGLSIDATTGTINPSTSTAGTYTVTYTIAASGGCSAVTATASVTITTSPSAIISYGGTPYCKSVTSAAVTLTGSGGTFSSTSGLSIDANTGTINPSTSTAGTYTVTYTIPASGGCSAVTATTNVVITEVPSATISYGGTPYCKSVTSAVVTLTGSGGTFSLTSGLSIDANTGTINPSTSTAGTYTVTYTIPASGGCSVVTATTNVVITDAPSATISYGGTPYCKSVTSAVVTLTGSGGTFSSTLGLSIDATTGTINPSTSTAGTYTVTYTIPASGGCSAVTATTNVTITTSPSATISYGGTPYCKSVTSAAVTLTGSGGTFSSTSGLSIDANTGTINPSTSTAGTYTVTYTIPASGGCSEVTATASVTITTSPSATISYGGTPYCKSVTSAVVTLTGSGGTFSSTSGLSIDANTGTINPSTSTAGTYTVTYTIPASGGCSAVTATASVTITTSPSAIISYGGTPYCKSVTSAAVTLTGSGGTFSSTSGLSIDSNIGTINPSTSTAGTYTVTYTIPASGGCSAVTATASVTITTSPSATISYGGTPYCKSVTSAIVTLTGSGGTFSSTSGLSIDATTGTINPSTSTAGTYTVTYTIPASGGCSVVTATTNVVITDAPSATISYGGTPYCKSVTSAAVTLTGSGGTFSSTSVLSIDANTGTINPSTSTAGTYTVTYTIPASGGCSAVNATTNVVITDAPSATISYGGTPYCKSVTSATVTLTGSGGTFSSTSGLSIDANTGTINPSTSTAGTYTVTYTIPASGGCSAVNATTNVVITDAPSATISYGGTPYCKSVTSAAVTLTGSGGTFSSTSGLSIDATTGTINPSTSTAGTYTVTYTIPASGGCSEVTATANVTITTSPSATISYGGTPYCKSATSAVVTLTGSGGTFSSTSGLSIDANTGTINPSTSTAGTYTVTYTIPASGGCSAVTATASVTITTSPSATISYGGTPYCKSVTSAVVTLTGSGGTFSSTSGLSIDATTGTINPSTSTAGTYTVTYTIPASGGCSVVTATTNVVITDAPSATISYGGTPYCKSVTSAVVTLTGSGGTFSSTSGLSIDANTGTINPSTSTAGTYTVMYTIPASGGCSAVTATASVTITTSPSAIISYGGTPYCKSVTSAAVTLTGSGGTFSSTSGLSIDSNTGTINPSTSTAGTYTVTYTIPASGGCSAVTATASVTITTSPSATISYGGTPYCKSVTSAVVTLTGSGGTFSSTSGLSIDANTGTINPSTSTAGTYTVTYTIPASGGCSAVTATAVVAVQSKPTITLLALQQTLNEGNNPVLCDTDANPVNGLQFNVTGLCVVGTPVWRVQVGSGAWSGWSTNPPVSQPSNNQPHRYQAACDANCASTYSGVIELTINNRASVPQNVSLLVDGVMVAVGETKEVCSLVTTTLTFNANCAAGEVILYSVDGGEYSAGVPVGLVDNQFHNYRVRCRKSDGTPLCVESESGVMRLKLVTIPSAPTVSLSPTSSCNPSASFSGQSTCGSLRTFWYNATTNVALPSLPSTVPSQTTSYYARCQTENGCVSEKSNVVTFTLTPTQVAPVITASQEIVCTGTTVRISANCPAGSQTFWNTGVTAPSFEVAFSNVTKQTYWAKCLFEGGCQSSESVRKDIYWNAFVVTLINIGESKSAVKPANDKSLWTSQFITRDGGPELDQSTQVNPTLYYVENVNKMAPRYWTINVEACGLSTDGSLTFDMLATPEMGVIRSFNTHENNAPYFMYANREGWTELYAQNHPAYGFYQDNGAGGNSYDAGLPKGLYKLSIRYWDMKGWGSIYPATRQPQGNVLAYQEYWFRIQSRDGVGVGAARAADSEGANGKGQGANGQGSDNGKQITDNGLFATVLPNPVTNILRLKVQESKGQVVQTTLLDVAGRQVLHRTFSPETNAHYEEMNVEMLPEGLYLLRVITNDKQEVLKVIKK</sequence>
<gene>
    <name evidence="7" type="ORF">FHS57_005545</name>
</gene>
<keyword evidence="5" id="KW-0472">Membrane</keyword>
<dbReference type="SMART" id="SM00191">
    <property type="entry name" value="Int_alpha"/>
    <property type="match status" value="13"/>
</dbReference>
<keyword evidence="5" id="KW-0812">Transmembrane</keyword>
<feature type="domain" description="Secretion system C-terminal sorting" evidence="6">
    <location>
        <begin position="5111"/>
        <end position="5185"/>
    </location>
</feature>
<proteinExistence type="predicted"/>
<evidence type="ECO:0000313" key="8">
    <source>
        <dbReference type="Proteomes" id="UP000541352"/>
    </source>
</evidence>
<evidence type="ECO:0000256" key="3">
    <source>
        <dbReference type="ARBA" id="ARBA00023180"/>
    </source>
</evidence>
<name>A0A7W6ETE6_9BACT</name>
<protein>
    <recommendedName>
        <fullName evidence="6">Secretion system C-terminal sorting domain-containing protein</fullName>
    </recommendedName>
</protein>
<feature type="transmembrane region" description="Helical" evidence="5">
    <location>
        <begin position="52"/>
        <end position="71"/>
    </location>
</feature>
<keyword evidence="8" id="KW-1185">Reference proteome</keyword>
<evidence type="ECO:0000256" key="1">
    <source>
        <dbReference type="ARBA" id="ARBA00022729"/>
    </source>
</evidence>
<dbReference type="PANTHER" id="PTHR36220">
    <property type="entry name" value="UNNAMED PRODUCT"/>
    <property type="match status" value="1"/>
</dbReference>
<keyword evidence="1" id="KW-0732">Signal</keyword>
<dbReference type="PANTHER" id="PTHR36220:SF1">
    <property type="entry name" value="GAMMA TUBULIN COMPLEX COMPONENT C-TERMINAL DOMAIN-CONTAINING PROTEIN"/>
    <property type="match status" value="1"/>
</dbReference>